<dbReference type="Proteomes" id="UP001500221">
    <property type="component" value="Unassembled WGS sequence"/>
</dbReference>
<keyword evidence="7" id="KW-1185">Reference proteome</keyword>
<evidence type="ECO:0000256" key="4">
    <source>
        <dbReference type="SAM" id="SignalP"/>
    </source>
</evidence>
<dbReference type="Gene3D" id="3.40.190.10">
    <property type="entry name" value="Periplasmic binding protein-like II"/>
    <property type="match status" value="2"/>
</dbReference>
<dbReference type="PANTHER" id="PTHR30024">
    <property type="entry name" value="ALIPHATIC SULFONATES-BINDING PROTEIN-RELATED"/>
    <property type="match status" value="1"/>
</dbReference>
<dbReference type="PROSITE" id="PS51257">
    <property type="entry name" value="PROKAR_LIPOPROTEIN"/>
    <property type="match status" value="1"/>
</dbReference>
<dbReference type="EMBL" id="BAABKG010000001">
    <property type="protein sequence ID" value="GAA5143510.1"/>
    <property type="molecule type" value="Genomic_DNA"/>
</dbReference>
<protein>
    <submittedName>
        <fullName evidence="6">ABC transporter substrate-binding protein</fullName>
    </submittedName>
</protein>
<keyword evidence="3 4" id="KW-0732">Signal</keyword>
<dbReference type="RefSeq" id="WP_345454963.1">
    <property type="nucleotide sequence ID" value="NZ_BAABKG010000001.1"/>
</dbReference>
<name>A0ABP9PCF0_9ACTN</name>
<evidence type="ECO:0000313" key="6">
    <source>
        <dbReference type="EMBL" id="GAA5143510.1"/>
    </source>
</evidence>
<accession>A0ABP9PCF0</accession>
<organism evidence="6 7">
    <name type="scientific">Nocardioides marinquilinus</name>
    <dbReference type="NCBI Taxonomy" id="1210400"/>
    <lineage>
        <taxon>Bacteria</taxon>
        <taxon>Bacillati</taxon>
        <taxon>Actinomycetota</taxon>
        <taxon>Actinomycetes</taxon>
        <taxon>Propionibacteriales</taxon>
        <taxon>Nocardioidaceae</taxon>
        <taxon>Nocardioides</taxon>
    </lineage>
</organism>
<evidence type="ECO:0000313" key="7">
    <source>
        <dbReference type="Proteomes" id="UP001500221"/>
    </source>
</evidence>
<feature type="signal peptide" evidence="4">
    <location>
        <begin position="1"/>
        <end position="29"/>
    </location>
</feature>
<comment type="subcellular location">
    <subcellularLocation>
        <location evidence="1">Periplasm</location>
    </subcellularLocation>
</comment>
<evidence type="ECO:0000256" key="1">
    <source>
        <dbReference type="ARBA" id="ARBA00004418"/>
    </source>
</evidence>
<dbReference type="SUPFAM" id="SSF53850">
    <property type="entry name" value="Periplasmic binding protein-like II"/>
    <property type="match status" value="1"/>
</dbReference>
<feature type="chain" id="PRO_5047438663" evidence="4">
    <location>
        <begin position="30"/>
        <end position="332"/>
    </location>
</feature>
<reference evidence="7" key="1">
    <citation type="journal article" date="2019" name="Int. J. Syst. Evol. Microbiol.">
        <title>The Global Catalogue of Microorganisms (GCM) 10K type strain sequencing project: providing services to taxonomists for standard genome sequencing and annotation.</title>
        <authorList>
            <consortium name="The Broad Institute Genomics Platform"/>
            <consortium name="The Broad Institute Genome Sequencing Center for Infectious Disease"/>
            <person name="Wu L."/>
            <person name="Ma J."/>
        </authorList>
    </citation>
    <scope>NUCLEOTIDE SEQUENCE [LARGE SCALE GENOMIC DNA]</scope>
    <source>
        <strain evidence="7">JCM 18459</strain>
    </source>
</reference>
<dbReference type="Pfam" id="PF09084">
    <property type="entry name" value="NMT1"/>
    <property type="match status" value="1"/>
</dbReference>
<evidence type="ECO:0000256" key="2">
    <source>
        <dbReference type="ARBA" id="ARBA00010742"/>
    </source>
</evidence>
<sequence length="332" mass="34580">MSHRHTTRQTNRLLASVAVIAVVAPLATACSDASEGAGGNIARVGLVCGGMTPMAAQVAINQETFPDDVEVEKYCFDSGADAVKALVGGSLDIFMGSIEHVLKTRAQDLPVKAYAGINNRAPYALVTAAGSDVQSVADLDGENVGVTSTGSLSDTELHQAAGEAGVDYDDLKVVDLGSGSSMAGGISQERVAAGMVSDPQKSQLVASGDYRLVWEPSTDYAAIVAVANTEWVENNESEMKAFLAGLGEAAERTTEDPTFAVEALQEEDFGVDDAVLTDAVSSSTETIPDGLVVTQEVYDETTAVLVDAGVVEEGDVLPYDEVFDFDLLESDA</sequence>
<feature type="domain" description="SsuA/THI5-like" evidence="5">
    <location>
        <begin position="77"/>
        <end position="258"/>
    </location>
</feature>
<dbReference type="PANTHER" id="PTHR30024:SF47">
    <property type="entry name" value="TAURINE-BINDING PERIPLASMIC PROTEIN"/>
    <property type="match status" value="1"/>
</dbReference>
<evidence type="ECO:0000259" key="5">
    <source>
        <dbReference type="Pfam" id="PF09084"/>
    </source>
</evidence>
<proteinExistence type="inferred from homology"/>
<comment type="caution">
    <text evidence="6">The sequence shown here is derived from an EMBL/GenBank/DDBJ whole genome shotgun (WGS) entry which is preliminary data.</text>
</comment>
<dbReference type="InterPro" id="IPR015168">
    <property type="entry name" value="SsuA/THI5"/>
</dbReference>
<gene>
    <name evidence="6" type="ORF">GCM10023340_09050</name>
</gene>
<comment type="similarity">
    <text evidence="2">Belongs to the bacterial solute-binding protein SsuA/TauA family.</text>
</comment>
<evidence type="ECO:0000256" key="3">
    <source>
        <dbReference type="ARBA" id="ARBA00022729"/>
    </source>
</evidence>